<dbReference type="Proteomes" id="UP000531594">
    <property type="component" value="Unassembled WGS sequence"/>
</dbReference>
<comment type="caution">
    <text evidence="10">The sequence shown here is derived from an EMBL/GenBank/DDBJ whole genome shotgun (WGS) entry which is preliminary data.</text>
</comment>
<dbReference type="GO" id="GO:0005524">
    <property type="term" value="F:ATP binding"/>
    <property type="evidence" value="ECO:0007669"/>
    <property type="project" value="UniProtKB-KW"/>
</dbReference>
<dbReference type="PANTHER" id="PTHR32309:SF13">
    <property type="entry name" value="FERRIC ENTEROBACTIN TRANSPORT PROTEIN FEPE"/>
    <property type="match status" value="1"/>
</dbReference>
<dbReference type="GO" id="GO:0005886">
    <property type="term" value="C:plasma membrane"/>
    <property type="evidence" value="ECO:0007669"/>
    <property type="project" value="UniProtKB-ARBA"/>
</dbReference>
<evidence type="ECO:0000256" key="6">
    <source>
        <dbReference type="ARBA" id="ARBA00022840"/>
    </source>
</evidence>
<sequence length="231" mass="25459">MFKKKGKTSLLRYLIAEHKPQSPISEQYRTIRTNIDFSSLDQEIRSMVITSSEAGEGKSTTAANLAVVFAQAGKKVLLVDSDLRKPTIHHTFQVDNSYGLSNIILKQRTMAEAIQETKVDGLSVLTCGPVPPNPSEMLASKGMKEFLTEARQHFEMVILDAPPLLAVTDAQILANKCDGTVLVLRSGKTEKEHALKAMALLEAAKGKLLGVVLNKKKEKHKHYDSYYGGNH</sequence>
<evidence type="ECO:0000313" key="11">
    <source>
        <dbReference type="Proteomes" id="UP000531594"/>
    </source>
</evidence>
<dbReference type="RefSeq" id="WP_184528189.1">
    <property type="nucleotide sequence ID" value="NZ_JACHGK010000013.1"/>
</dbReference>
<proteinExistence type="inferred from homology"/>
<keyword evidence="6" id="KW-0067">ATP-binding</keyword>
<dbReference type="SUPFAM" id="SSF52540">
    <property type="entry name" value="P-loop containing nucleoside triphosphate hydrolases"/>
    <property type="match status" value="1"/>
</dbReference>
<keyword evidence="11" id="KW-1185">Reference proteome</keyword>
<keyword evidence="5" id="KW-0418">Kinase</keyword>
<dbReference type="AlphaFoldDB" id="A0A7X0HTZ5"/>
<gene>
    <name evidence="10" type="ORF">HNR53_003503</name>
</gene>
<dbReference type="InterPro" id="IPR005702">
    <property type="entry name" value="Wzc-like_C"/>
</dbReference>
<dbReference type="PANTHER" id="PTHR32309">
    <property type="entry name" value="TYROSINE-PROTEIN KINASE"/>
    <property type="match status" value="1"/>
</dbReference>
<evidence type="ECO:0000259" key="9">
    <source>
        <dbReference type="Pfam" id="PF13614"/>
    </source>
</evidence>
<evidence type="ECO:0000256" key="1">
    <source>
        <dbReference type="ARBA" id="ARBA00007316"/>
    </source>
</evidence>
<dbReference type="InterPro" id="IPR050445">
    <property type="entry name" value="Bact_polysacc_biosynth/exp"/>
</dbReference>
<comment type="catalytic activity">
    <reaction evidence="8">
        <text>L-tyrosyl-[protein] + ATP = O-phospho-L-tyrosyl-[protein] + ADP + H(+)</text>
        <dbReference type="Rhea" id="RHEA:10596"/>
        <dbReference type="Rhea" id="RHEA-COMP:10136"/>
        <dbReference type="Rhea" id="RHEA-COMP:20101"/>
        <dbReference type="ChEBI" id="CHEBI:15378"/>
        <dbReference type="ChEBI" id="CHEBI:30616"/>
        <dbReference type="ChEBI" id="CHEBI:46858"/>
        <dbReference type="ChEBI" id="CHEBI:61978"/>
        <dbReference type="ChEBI" id="CHEBI:456216"/>
        <dbReference type="EC" id="2.7.10.2"/>
    </reaction>
</comment>
<dbReference type="EMBL" id="JACHGK010000013">
    <property type="protein sequence ID" value="MBB6446839.1"/>
    <property type="molecule type" value="Genomic_DNA"/>
</dbReference>
<evidence type="ECO:0000256" key="8">
    <source>
        <dbReference type="ARBA" id="ARBA00051245"/>
    </source>
</evidence>
<dbReference type="NCBIfam" id="TIGR01007">
    <property type="entry name" value="eps_fam"/>
    <property type="match status" value="1"/>
</dbReference>
<feature type="domain" description="AAA" evidence="9">
    <location>
        <begin position="48"/>
        <end position="174"/>
    </location>
</feature>
<comment type="similarity">
    <text evidence="1">Belongs to the CpsD/CapB family.</text>
</comment>
<evidence type="ECO:0000256" key="4">
    <source>
        <dbReference type="ARBA" id="ARBA00022741"/>
    </source>
</evidence>
<evidence type="ECO:0000256" key="2">
    <source>
        <dbReference type="ARBA" id="ARBA00011903"/>
    </source>
</evidence>
<dbReference type="GO" id="GO:0004715">
    <property type="term" value="F:non-membrane spanning protein tyrosine kinase activity"/>
    <property type="evidence" value="ECO:0007669"/>
    <property type="project" value="UniProtKB-EC"/>
</dbReference>
<evidence type="ECO:0000256" key="3">
    <source>
        <dbReference type="ARBA" id="ARBA00022679"/>
    </source>
</evidence>
<dbReference type="Gene3D" id="3.40.50.300">
    <property type="entry name" value="P-loop containing nucleotide triphosphate hydrolases"/>
    <property type="match status" value="1"/>
</dbReference>
<reference evidence="10 11" key="1">
    <citation type="submission" date="2020-08" db="EMBL/GenBank/DDBJ databases">
        <title>Genomic Encyclopedia of Type Strains, Phase IV (KMG-IV): sequencing the most valuable type-strain genomes for metagenomic binning, comparative biology and taxonomic classification.</title>
        <authorList>
            <person name="Goeker M."/>
        </authorList>
    </citation>
    <scope>NUCLEOTIDE SEQUENCE [LARGE SCALE GENOMIC DNA]</scope>
    <source>
        <strain evidence="10 11">DSM 5391</strain>
    </source>
</reference>
<dbReference type="CDD" id="cd05387">
    <property type="entry name" value="BY-kinase"/>
    <property type="match status" value="1"/>
</dbReference>
<dbReference type="InterPro" id="IPR025669">
    <property type="entry name" value="AAA_dom"/>
</dbReference>
<evidence type="ECO:0000256" key="5">
    <source>
        <dbReference type="ARBA" id="ARBA00022777"/>
    </source>
</evidence>
<dbReference type="GO" id="GO:0042802">
    <property type="term" value="F:identical protein binding"/>
    <property type="evidence" value="ECO:0007669"/>
    <property type="project" value="UniProtKB-ARBA"/>
</dbReference>
<keyword evidence="7" id="KW-0829">Tyrosine-protein kinase</keyword>
<evidence type="ECO:0000256" key="7">
    <source>
        <dbReference type="ARBA" id="ARBA00023137"/>
    </source>
</evidence>
<name>A0A7X0HTZ5_9BACI</name>
<accession>A0A7X0HTZ5</accession>
<dbReference type="Pfam" id="PF13614">
    <property type="entry name" value="AAA_31"/>
    <property type="match status" value="1"/>
</dbReference>
<keyword evidence="4" id="KW-0547">Nucleotide-binding</keyword>
<evidence type="ECO:0000313" key="10">
    <source>
        <dbReference type="EMBL" id="MBB6446839.1"/>
    </source>
</evidence>
<dbReference type="FunFam" id="3.40.50.300:FF:000527">
    <property type="entry name" value="Tyrosine-protein kinase etk"/>
    <property type="match status" value="1"/>
</dbReference>
<keyword evidence="3" id="KW-0808">Transferase</keyword>
<protein>
    <recommendedName>
        <fullName evidence="2">non-specific protein-tyrosine kinase</fullName>
        <ecNumber evidence="2">2.7.10.2</ecNumber>
    </recommendedName>
</protein>
<organism evidence="10 11">
    <name type="scientific">Bacillus benzoevorans</name>
    <dbReference type="NCBI Taxonomy" id="1456"/>
    <lineage>
        <taxon>Bacteria</taxon>
        <taxon>Bacillati</taxon>
        <taxon>Bacillota</taxon>
        <taxon>Bacilli</taxon>
        <taxon>Bacillales</taxon>
        <taxon>Bacillaceae</taxon>
        <taxon>Bacillus</taxon>
    </lineage>
</organism>
<dbReference type="InterPro" id="IPR027417">
    <property type="entry name" value="P-loop_NTPase"/>
</dbReference>
<dbReference type="EC" id="2.7.10.2" evidence="2"/>